<sequence length="408" mass="43258">MPASRLWICSLLCLALGAPAQAEDDPQAALKARLARVQALRAERPGDGLLAYYQAMTLASLGDKAAALAELRALKGRKLGLVPSPGLGFDALWADADFQAVRQELAADEPRTPDAPVGLSLPDPKLIPEGIAYDARGKRFFLGSVAQHKIVVVDAKGRTKDFSRKTDKLDAVLGLAVDAARGVLYAVSTNGFEDSSKLARRNAVLRYDLRTGKLQGRLEGADALQFNDVAVADDGSVYVSDSAEGSLWRLKPGEAGLARFGEKGSLRGANGLAVGQGNALYVTLSTGIARVDATTGEAMRMPQPDTVMTGGIDGLYWRDQALFGVQNSTNPGRVIRVALAADGRSITDMTVLQSHHHPALDEPTTGTLVGDKLYVIANSFVGRYQTDGSLKDAASLKPTQVLAVPLQR</sequence>
<evidence type="ECO:0008006" key="4">
    <source>
        <dbReference type="Google" id="ProtNLM"/>
    </source>
</evidence>
<accession>A0ABQ5YG81</accession>
<keyword evidence="3" id="KW-1185">Reference proteome</keyword>
<reference evidence="3" key="1">
    <citation type="journal article" date="2019" name="Int. J. Syst. Evol. Microbiol.">
        <title>The Global Catalogue of Microorganisms (GCM) 10K type strain sequencing project: providing services to taxonomists for standard genome sequencing and annotation.</title>
        <authorList>
            <consortium name="The Broad Institute Genomics Platform"/>
            <consortium name="The Broad Institute Genome Sequencing Center for Infectious Disease"/>
            <person name="Wu L."/>
            <person name="Ma J."/>
        </authorList>
    </citation>
    <scope>NUCLEOTIDE SEQUENCE [LARGE SCALE GENOMIC DNA]</scope>
    <source>
        <strain evidence="3">NBRC 110044</strain>
    </source>
</reference>
<organism evidence="2 3">
    <name type="scientific">Chitinimonas prasina</name>
    <dbReference type="NCBI Taxonomy" id="1434937"/>
    <lineage>
        <taxon>Bacteria</taxon>
        <taxon>Pseudomonadati</taxon>
        <taxon>Pseudomonadota</taxon>
        <taxon>Betaproteobacteria</taxon>
        <taxon>Neisseriales</taxon>
        <taxon>Chitinibacteraceae</taxon>
        <taxon>Chitinimonas</taxon>
    </lineage>
</organism>
<dbReference type="Proteomes" id="UP001156706">
    <property type="component" value="Unassembled WGS sequence"/>
</dbReference>
<name>A0ABQ5YG81_9NEIS</name>
<evidence type="ECO:0000256" key="1">
    <source>
        <dbReference type="SAM" id="SignalP"/>
    </source>
</evidence>
<dbReference type="EMBL" id="BSOG01000002">
    <property type="protein sequence ID" value="GLR13008.1"/>
    <property type="molecule type" value="Genomic_DNA"/>
</dbReference>
<dbReference type="SUPFAM" id="SSF101898">
    <property type="entry name" value="NHL repeat"/>
    <property type="match status" value="1"/>
</dbReference>
<dbReference type="InterPro" id="IPR011042">
    <property type="entry name" value="6-blade_b-propeller_TolB-like"/>
</dbReference>
<evidence type="ECO:0000313" key="3">
    <source>
        <dbReference type="Proteomes" id="UP001156706"/>
    </source>
</evidence>
<dbReference type="RefSeq" id="WP_284196126.1">
    <property type="nucleotide sequence ID" value="NZ_BSOG01000002.1"/>
</dbReference>
<dbReference type="Gene3D" id="2.120.10.30">
    <property type="entry name" value="TolB, C-terminal domain"/>
    <property type="match status" value="1"/>
</dbReference>
<keyword evidence="1" id="KW-0732">Signal</keyword>
<comment type="caution">
    <text evidence="2">The sequence shown here is derived from an EMBL/GenBank/DDBJ whole genome shotgun (WGS) entry which is preliminary data.</text>
</comment>
<feature type="signal peptide" evidence="1">
    <location>
        <begin position="1"/>
        <end position="22"/>
    </location>
</feature>
<gene>
    <name evidence="2" type="ORF">GCM10007907_17980</name>
</gene>
<evidence type="ECO:0000313" key="2">
    <source>
        <dbReference type="EMBL" id="GLR13008.1"/>
    </source>
</evidence>
<proteinExistence type="predicted"/>
<protein>
    <recommendedName>
        <fullName evidence="4">SMP-30/Gluconolactonase/LRE-like region domain-containing protein</fullName>
    </recommendedName>
</protein>
<feature type="chain" id="PRO_5046576473" description="SMP-30/Gluconolactonase/LRE-like region domain-containing protein" evidence="1">
    <location>
        <begin position="23"/>
        <end position="408"/>
    </location>
</feature>